<keyword evidence="7 9" id="KW-0378">Hydrolase</keyword>
<dbReference type="AlphaFoldDB" id="A0A2S8SVG3"/>
<dbReference type="SUPFAM" id="SSF54768">
    <property type="entry name" value="dsRNA-binding domain-like"/>
    <property type="match status" value="1"/>
</dbReference>
<proteinExistence type="inferred from homology"/>
<dbReference type="GO" id="GO:0046872">
    <property type="term" value="F:metal ion binding"/>
    <property type="evidence" value="ECO:0007669"/>
    <property type="project" value="UniProtKB-KW"/>
</dbReference>
<evidence type="ECO:0000256" key="4">
    <source>
        <dbReference type="ARBA" id="ARBA00022664"/>
    </source>
</evidence>
<dbReference type="SMART" id="SM00358">
    <property type="entry name" value="DSRM"/>
    <property type="match status" value="1"/>
</dbReference>
<evidence type="ECO:0000313" key="12">
    <source>
        <dbReference type="EMBL" id="PQV64786.1"/>
    </source>
</evidence>
<dbReference type="EMBL" id="NIGF01000003">
    <property type="protein sequence ID" value="PQV64786.1"/>
    <property type="molecule type" value="Genomic_DNA"/>
</dbReference>
<keyword evidence="4 9" id="KW-0507">mRNA processing</keyword>
<keyword evidence="8 9" id="KW-0694">RNA-binding</keyword>
<dbReference type="PANTHER" id="PTHR11207:SF0">
    <property type="entry name" value="RIBONUCLEASE 3"/>
    <property type="match status" value="1"/>
</dbReference>
<comment type="subunit">
    <text evidence="9">Homodimer.</text>
</comment>
<feature type="domain" description="DRBM" evidence="10">
    <location>
        <begin position="154"/>
        <end position="221"/>
    </location>
</feature>
<evidence type="ECO:0000313" key="13">
    <source>
        <dbReference type="Proteomes" id="UP000237684"/>
    </source>
</evidence>
<keyword evidence="9" id="KW-0819">tRNA processing</keyword>
<evidence type="ECO:0000256" key="5">
    <source>
        <dbReference type="ARBA" id="ARBA00022722"/>
    </source>
</evidence>
<keyword evidence="9" id="KW-0479">Metal-binding</keyword>
<dbReference type="GO" id="GO:0005737">
    <property type="term" value="C:cytoplasm"/>
    <property type="evidence" value="ECO:0007669"/>
    <property type="project" value="UniProtKB-SubCell"/>
</dbReference>
<dbReference type="GO" id="GO:0008033">
    <property type="term" value="P:tRNA processing"/>
    <property type="evidence" value="ECO:0007669"/>
    <property type="project" value="UniProtKB-KW"/>
</dbReference>
<reference evidence="12 13" key="1">
    <citation type="journal article" date="2018" name="Syst. Appl. Microbiol.">
        <title>Abditibacterium utsteinense sp. nov., the first cultivated member of candidate phylum FBP, isolated from ice-free Antarctic soil samples.</title>
        <authorList>
            <person name="Tahon G."/>
            <person name="Tytgat B."/>
            <person name="Lebbe L."/>
            <person name="Carlier A."/>
            <person name="Willems A."/>
        </authorList>
    </citation>
    <scope>NUCLEOTIDE SEQUENCE [LARGE SCALE GENOMIC DNA]</scope>
    <source>
        <strain evidence="12 13">LMG 29911</strain>
    </source>
</reference>
<evidence type="ECO:0000256" key="7">
    <source>
        <dbReference type="ARBA" id="ARBA00022801"/>
    </source>
</evidence>
<feature type="binding site" evidence="9">
    <location>
        <position position="118"/>
    </location>
    <ligand>
        <name>Mg(2+)</name>
        <dbReference type="ChEBI" id="CHEBI:18420"/>
    </ligand>
</feature>
<feature type="active site" evidence="9">
    <location>
        <position position="118"/>
    </location>
</feature>
<keyword evidence="9" id="KW-0460">Magnesium</keyword>
<feature type="domain" description="RNase III" evidence="11">
    <location>
        <begin position="1"/>
        <end position="129"/>
    </location>
</feature>
<dbReference type="InterPro" id="IPR000999">
    <property type="entry name" value="RNase_III_dom"/>
</dbReference>
<dbReference type="PROSITE" id="PS50142">
    <property type="entry name" value="RNASE_3_2"/>
    <property type="match status" value="1"/>
</dbReference>
<comment type="function">
    <text evidence="9">Digests double-stranded RNA. Involved in the processing of primary rRNA transcript to yield the immediate precursors to the large and small rRNAs (23S and 16S). Processes some mRNAs, and tRNAs when they are encoded in the rRNA operon. Processes pre-crRNA and tracrRNA of type II CRISPR loci if present in the organism.</text>
</comment>
<dbReference type="GO" id="GO:0010468">
    <property type="term" value="P:regulation of gene expression"/>
    <property type="evidence" value="ECO:0007669"/>
    <property type="project" value="TreeGrafter"/>
</dbReference>
<keyword evidence="13" id="KW-1185">Reference proteome</keyword>
<dbReference type="PANTHER" id="PTHR11207">
    <property type="entry name" value="RIBONUCLEASE III"/>
    <property type="match status" value="1"/>
</dbReference>
<feature type="binding site" evidence="9">
    <location>
        <position position="115"/>
    </location>
    <ligand>
        <name>Mg(2+)</name>
        <dbReference type="ChEBI" id="CHEBI:18420"/>
    </ligand>
</feature>
<organism evidence="12 13">
    <name type="scientific">Abditibacterium utsteinense</name>
    <dbReference type="NCBI Taxonomy" id="1960156"/>
    <lineage>
        <taxon>Bacteria</taxon>
        <taxon>Pseudomonadati</taxon>
        <taxon>Abditibacteriota</taxon>
        <taxon>Abditibacteriia</taxon>
        <taxon>Abditibacteriales</taxon>
        <taxon>Abditibacteriaceae</taxon>
        <taxon>Abditibacterium</taxon>
    </lineage>
</organism>
<protein>
    <recommendedName>
        <fullName evidence="9">Ribonuclease 3</fullName>
        <ecNumber evidence="9">3.1.26.3</ecNumber>
    </recommendedName>
    <alternativeName>
        <fullName evidence="9">Ribonuclease III</fullName>
        <shortName evidence="9">RNase III</shortName>
    </alternativeName>
</protein>
<keyword evidence="3 9" id="KW-0698">rRNA processing</keyword>
<feature type="binding site" evidence="9">
    <location>
        <position position="42"/>
    </location>
    <ligand>
        <name>Mg(2+)</name>
        <dbReference type="ChEBI" id="CHEBI:18420"/>
    </ligand>
</feature>
<feature type="active site" evidence="9">
    <location>
        <position position="46"/>
    </location>
</feature>
<sequence length="232" mass="25128">MTELETILGLEIPEDLLELALSHPSAVGEGLERTLESNQRLEFLGDALVGAVVAAYFYKAEPNLPEGQLTNRKIAAVRREALGAAAQRLDLGRFLRFGRGEGVAGGAARLSNLSDAFEALIGAIYLAHGWETAQSFVLKNLAPELSRDPETLVPFKNRLQELTQAIGLGTPRYQSASMSAKVHQFSSQVLLLDEVRGRGQGTSKKAAEEEAAKMALDALLESSRRNAESQRL</sequence>
<dbReference type="FunFam" id="1.10.1520.10:FF:000001">
    <property type="entry name" value="Ribonuclease 3"/>
    <property type="match status" value="1"/>
</dbReference>
<comment type="cofactor">
    <cofactor evidence="9">
        <name>Mg(2+)</name>
        <dbReference type="ChEBI" id="CHEBI:18420"/>
    </cofactor>
</comment>
<dbReference type="EC" id="3.1.26.3" evidence="9"/>
<evidence type="ECO:0000256" key="6">
    <source>
        <dbReference type="ARBA" id="ARBA00022759"/>
    </source>
</evidence>
<comment type="caution">
    <text evidence="12">The sequence shown here is derived from an EMBL/GenBank/DDBJ whole genome shotgun (WGS) entry which is preliminary data.</text>
</comment>
<dbReference type="SUPFAM" id="SSF69065">
    <property type="entry name" value="RNase III domain-like"/>
    <property type="match status" value="1"/>
</dbReference>
<dbReference type="InParanoid" id="A0A2S8SVG3"/>
<accession>A0A2S8SVG3</accession>
<dbReference type="Proteomes" id="UP000237684">
    <property type="component" value="Unassembled WGS sequence"/>
</dbReference>
<dbReference type="InterPro" id="IPR036389">
    <property type="entry name" value="RNase_III_sf"/>
</dbReference>
<comment type="catalytic activity">
    <reaction evidence="1 9">
        <text>Endonucleolytic cleavage to 5'-phosphomonoester.</text>
        <dbReference type="EC" id="3.1.26.3"/>
    </reaction>
</comment>
<dbReference type="FunCoup" id="A0A2S8SVG3">
    <property type="interactions" value="361"/>
</dbReference>
<evidence type="ECO:0000259" key="10">
    <source>
        <dbReference type="PROSITE" id="PS50137"/>
    </source>
</evidence>
<evidence type="ECO:0000259" key="11">
    <source>
        <dbReference type="PROSITE" id="PS50142"/>
    </source>
</evidence>
<comment type="similarity">
    <text evidence="2">Belongs to the ribonuclease III family.</text>
</comment>
<dbReference type="PROSITE" id="PS50137">
    <property type="entry name" value="DS_RBD"/>
    <property type="match status" value="1"/>
</dbReference>
<evidence type="ECO:0000256" key="2">
    <source>
        <dbReference type="ARBA" id="ARBA00010183"/>
    </source>
</evidence>
<keyword evidence="6 9" id="KW-0255">Endonuclease</keyword>
<dbReference type="PROSITE" id="PS00517">
    <property type="entry name" value="RNASE_3_1"/>
    <property type="match status" value="1"/>
</dbReference>
<dbReference type="OrthoDB" id="9805026at2"/>
<evidence type="ECO:0000256" key="1">
    <source>
        <dbReference type="ARBA" id="ARBA00000109"/>
    </source>
</evidence>
<keyword evidence="5 9" id="KW-0540">Nuclease</keyword>
<evidence type="ECO:0000256" key="9">
    <source>
        <dbReference type="HAMAP-Rule" id="MF_00104"/>
    </source>
</evidence>
<dbReference type="GO" id="GO:0006397">
    <property type="term" value="P:mRNA processing"/>
    <property type="evidence" value="ECO:0007669"/>
    <property type="project" value="UniProtKB-UniRule"/>
</dbReference>
<dbReference type="GO" id="GO:0019843">
    <property type="term" value="F:rRNA binding"/>
    <property type="evidence" value="ECO:0007669"/>
    <property type="project" value="UniProtKB-KW"/>
</dbReference>
<keyword evidence="9" id="KW-0963">Cytoplasm</keyword>
<dbReference type="HAMAP" id="MF_00104">
    <property type="entry name" value="RNase_III"/>
    <property type="match status" value="1"/>
</dbReference>
<dbReference type="CDD" id="cd00593">
    <property type="entry name" value="RIBOc"/>
    <property type="match status" value="1"/>
</dbReference>
<dbReference type="GO" id="GO:0004525">
    <property type="term" value="F:ribonuclease III activity"/>
    <property type="evidence" value="ECO:0007669"/>
    <property type="project" value="UniProtKB-UniRule"/>
</dbReference>
<name>A0A2S8SVG3_9BACT</name>
<dbReference type="Gene3D" id="1.10.1520.10">
    <property type="entry name" value="Ribonuclease III domain"/>
    <property type="match status" value="1"/>
</dbReference>
<dbReference type="GO" id="GO:0006364">
    <property type="term" value="P:rRNA processing"/>
    <property type="evidence" value="ECO:0007669"/>
    <property type="project" value="UniProtKB-UniRule"/>
</dbReference>
<dbReference type="NCBIfam" id="TIGR02191">
    <property type="entry name" value="RNaseIII"/>
    <property type="match status" value="1"/>
</dbReference>
<dbReference type="RefSeq" id="WP_105482675.1">
    <property type="nucleotide sequence ID" value="NZ_NIGF01000003.1"/>
</dbReference>
<dbReference type="Pfam" id="PF00035">
    <property type="entry name" value="dsrm"/>
    <property type="match status" value="1"/>
</dbReference>
<dbReference type="InterPro" id="IPR014720">
    <property type="entry name" value="dsRBD_dom"/>
</dbReference>
<keyword evidence="9" id="KW-0699">rRNA-binding</keyword>
<dbReference type="Gene3D" id="3.30.160.20">
    <property type="match status" value="1"/>
</dbReference>
<comment type="subcellular location">
    <subcellularLocation>
        <location evidence="9">Cytoplasm</location>
    </subcellularLocation>
</comment>
<evidence type="ECO:0000256" key="8">
    <source>
        <dbReference type="ARBA" id="ARBA00022884"/>
    </source>
</evidence>
<dbReference type="Pfam" id="PF14622">
    <property type="entry name" value="Ribonucleas_3_3"/>
    <property type="match status" value="1"/>
</dbReference>
<dbReference type="GO" id="GO:0003725">
    <property type="term" value="F:double-stranded RNA binding"/>
    <property type="evidence" value="ECO:0007669"/>
    <property type="project" value="TreeGrafter"/>
</dbReference>
<dbReference type="SMART" id="SM00535">
    <property type="entry name" value="RIBOc"/>
    <property type="match status" value="1"/>
</dbReference>
<gene>
    <name evidence="9" type="primary">rnc</name>
    <name evidence="12" type="ORF">B1R32_10353</name>
</gene>
<dbReference type="InterPro" id="IPR011907">
    <property type="entry name" value="RNase_III"/>
</dbReference>
<evidence type="ECO:0000256" key="3">
    <source>
        <dbReference type="ARBA" id="ARBA00022552"/>
    </source>
</evidence>